<dbReference type="EMBL" id="CP144101">
    <property type="protein sequence ID" value="WWC88566.1"/>
    <property type="molecule type" value="Genomic_DNA"/>
</dbReference>
<dbReference type="RefSeq" id="XP_066075329.1">
    <property type="nucleotide sequence ID" value="XM_066219232.1"/>
</dbReference>
<gene>
    <name evidence="2" type="ORF">L201_003478</name>
</gene>
<feature type="region of interest" description="Disordered" evidence="1">
    <location>
        <begin position="1"/>
        <end position="32"/>
    </location>
</feature>
<proteinExistence type="predicted"/>
<protein>
    <submittedName>
        <fullName evidence="2">Uncharacterized protein</fullName>
    </submittedName>
</protein>
<dbReference type="AlphaFoldDB" id="A0AAX4JTN0"/>
<feature type="compositionally biased region" description="Polar residues" evidence="1">
    <location>
        <begin position="84"/>
        <end position="100"/>
    </location>
</feature>
<feature type="compositionally biased region" description="Polar residues" evidence="1">
    <location>
        <begin position="62"/>
        <end position="75"/>
    </location>
</feature>
<dbReference type="Proteomes" id="UP001355207">
    <property type="component" value="Chromosome 4"/>
</dbReference>
<keyword evidence="3" id="KW-1185">Reference proteome</keyword>
<evidence type="ECO:0000313" key="2">
    <source>
        <dbReference type="EMBL" id="WWC88566.1"/>
    </source>
</evidence>
<feature type="region of interest" description="Disordered" evidence="1">
    <location>
        <begin position="51"/>
        <end position="141"/>
    </location>
</feature>
<organism evidence="2 3">
    <name type="scientific">Kwoniella dendrophila CBS 6074</name>
    <dbReference type="NCBI Taxonomy" id="1295534"/>
    <lineage>
        <taxon>Eukaryota</taxon>
        <taxon>Fungi</taxon>
        <taxon>Dikarya</taxon>
        <taxon>Basidiomycota</taxon>
        <taxon>Agaricomycotina</taxon>
        <taxon>Tremellomycetes</taxon>
        <taxon>Tremellales</taxon>
        <taxon>Cryptococcaceae</taxon>
        <taxon>Kwoniella</taxon>
    </lineage>
</organism>
<evidence type="ECO:0000313" key="3">
    <source>
        <dbReference type="Proteomes" id="UP001355207"/>
    </source>
</evidence>
<dbReference type="GeneID" id="91094148"/>
<reference evidence="2 3" key="1">
    <citation type="submission" date="2024-01" db="EMBL/GenBank/DDBJ databases">
        <title>Comparative genomics of Cryptococcus and Kwoniella reveals pathogenesis evolution and contrasting modes of karyotype evolution via chromosome fusion or intercentromeric recombination.</title>
        <authorList>
            <person name="Coelho M.A."/>
            <person name="David-Palma M."/>
            <person name="Shea T."/>
            <person name="Bowers K."/>
            <person name="McGinley-Smith S."/>
            <person name="Mohammad A.W."/>
            <person name="Gnirke A."/>
            <person name="Yurkov A.M."/>
            <person name="Nowrousian M."/>
            <person name="Sun S."/>
            <person name="Cuomo C.A."/>
            <person name="Heitman J."/>
        </authorList>
    </citation>
    <scope>NUCLEOTIDE SEQUENCE [LARGE SCALE GENOMIC DNA]</scope>
    <source>
        <strain evidence="2 3">CBS 6074</strain>
    </source>
</reference>
<sequence length="141" mass="15774">MSNQRITSQPVPLNGMNRQPTDERCSDDDGVSVFSFSDSVKSSGWCGCFGSSGKSKHEEQSQRPTNQRQISQETNHTYEKHYSPSANIPTSHNTTSIPFSNTNTKPNPHPHPSQGYLDTAFQPYDGMPIPTLHQQRSHSQR</sequence>
<accession>A0AAX4JTN0</accession>
<evidence type="ECO:0000256" key="1">
    <source>
        <dbReference type="SAM" id="MobiDB-lite"/>
    </source>
</evidence>
<feature type="compositionally biased region" description="Polar residues" evidence="1">
    <location>
        <begin position="1"/>
        <end position="19"/>
    </location>
</feature>
<name>A0AAX4JTN0_9TREE</name>